<evidence type="ECO:0000313" key="3">
    <source>
        <dbReference type="Proteomes" id="UP000559256"/>
    </source>
</evidence>
<evidence type="ECO:0000313" key="2">
    <source>
        <dbReference type="EMBL" id="KAF5360187.1"/>
    </source>
</evidence>
<dbReference type="PROSITE" id="PS50231">
    <property type="entry name" value="RICIN_B_LECTIN"/>
    <property type="match status" value="1"/>
</dbReference>
<comment type="caution">
    <text evidence="2">The sequence shown here is derived from an EMBL/GenBank/DDBJ whole genome shotgun (WGS) entry which is preliminary data.</text>
</comment>
<dbReference type="OrthoDB" id="2951890at2759"/>
<name>A0A8H5LK63_9AGAR</name>
<reference evidence="2 3" key="1">
    <citation type="journal article" date="2020" name="ISME J.">
        <title>Uncovering the hidden diversity of litter-decomposition mechanisms in mushroom-forming fungi.</title>
        <authorList>
            <person name="Floudas D."/>
            <person name="Bentzer J."/>
            <person name="Ahren D."/>
            <person name="Johansson T."/>
            <person name="Persson P."/>
            <person name="Tunlid A."/>
        </authorList>
    </citation>
    <scope>NUCLEOTIDE SEQUENCE [LARGE SCALE GENOMIC DNA]</scope>
    <source>
        <strain evidence="2 3">CBS 291.85</strain>
    </source>
</reference>
<keyword evidence="3" id="KW-1185">Reference proteome</keyword>
<dbReference type="AlphaFoldDB" id="A0A8H5LK63"/>
<protein>
    <submittedName>
        <fullName evidence="2">Uncharacterized protein</fullName>
    </submittedName>
</protein>
<evidence type="ECO:0000256" key="1">
    <source>
        <dbReference type="SAM" id="MobiDB-lite"/>
    </source>
</evidence>
<accession>A0A8H5LK63</accession>
<organism evidence="2 3">
    <name type="scientific">Tetrapyrgos nigripes</name>
    <dbReference type="NCBI Taxonomy" id="182062"/>
    <lineage>
        <taxon>Eukaryota</taxon>
        <taxon>Fungi</taxon>
        <taxon>Dikarya</taxon>
        <taxon>Basidiomycota</taxon>
        <taxon>Agaricomycotina</taxon>
        <taxon>Agaricomycetes</taxon>
        <taxon>Agaricomycetidae</taxon>
        <taxon>Agaricales</taxon>
        <taxon>Marasmiineae</taxon>
        <taxon>Marasmiaceae</taxon>
        <taxon>Tetrapyrgos</taxon>
    </lineage>
</organism>
<dbReference type="Proteomes" id="UP000559256">
    <property type="component" value="Unassembled WGS sequence"/>
</dbReference>
<feature type="region of interest" description="Disordered" evidence="1">
    <location>
        <begin position="1"/>
        <end position="21"/>
    </location>
</feature>
<gene>
    <name evidence="2" type="ORF">D9758_011352</name>
</gene>
<proteinExistence type="predicted"/>
<dbReference type="EMBL" id="JAACJM010000044">
    <property type="protein sequence ID" value="KAF5360187.1"/>
    <property type="molecule type" value="Genomic_DNA"/>
</dbReference>
<sequence>MDTIRGRSTSHSASNFPVTSTLDSQIAKNSTGHGTQAMQSSRHGQVYLFQPRCYPRHRCGFCHNAQHLPATSQTDPLGDHLLPGNYQIKDWQGRCVDHRTSSSNNFVPVFTLPCKTGKQSQIWNISADIPDLYAGHNYKVLSTDLPVASVKGPWLGHLLLKPDYIDDHVIERVNATHWTLSDSTGGGTWTSWSMNLAINGPGEQQFFTFVGPL</sequence>